<keyword evidence="7" id="KW-0548">Nucleotidyltransferase</keyword>
<keyword evidence="5" id="KW-0808">Transferase</keyword>
<dbReference type="GO" id="GO:0005737">
    <property type="term" value="C:cytoplasm"/>
    <property type="evidence" value="ECO:0007669"/>
    <property type="project" value="UniProtKB-SubCell"/>
</dbReference>
<dbReference type="GO" id="GO:0003725">
    <property type="term" value="F:double-stranded RNA binding"/>
    <property type="evidence" value="ECO:0007669"/>
    <property type="project" value="InterPro"/>
</dbReference>
<evidence type="ECO:0000256" key="6">
    <source>
        <dbReference type="ARBA" id="ARBA00022694"/>
    </source>
</evidence>
<comment type="similarity">
    <text evidence="2">Belongs to the SUA5 family.</text>
</comment>
<evidence type="ECO:0000256" key="4">
    <source>
        <dbReference type="ARBA" id="ARBA00022490"/>
    </source>
</evidence>
<evidence type="ECO:0000313" key="13">
    <source>
        <dbReference type="EMBL" id="HHL43516.1"/>
    </source>
</evidence>
<dbReference type="EMBL" id="DRMJ01000409">
    <property type="protein sequence ID" value="HHL43516.1"/>
    <property type="molecule type" value="Genomic_DNA"/>
</dbReference>
<dbReference type="InterPro" id="IPR050156">
    <property type="entry name" value="TC-AMP_synthase_SUA5"/>
</dbReference>
<keyword evidence="6" id="KW-0819">tRNA processing</keyword>
<gene>
    <name evidence="13" type="ORF">ENJ42_07860</name>
</gene>
<keyword evidence="9" id="KW-0067">ATP-binding</keyword>
<feature type="domain" description="YrdC-like" evidence="12">
    <location>
        <begin position="8"/>
        <end position="196"/>
    </location>
</feature>
<evidence type="ECO:0000256" key="7">
    <source>
        <dbReference type="ARBA" id="ARBA00022695"/>
    </source>
</evidence>
<evidence type="ECO:0000256" key="5">
    <source>
        <dbReference type="ARBA" id="ARBA00022679"/>
    </source>
</evidence>
<name>A0A7C5LXR9_9PROT</name>
<dbReference type="GO" id="GO:0000049">
    <property type="term" value="F:tRNA binding"/>
    <property type="evidence" value="ECO:0007669"/>
    <property type="project" value="TreeGrafter"/>
</dbReference>
<dbReference type="Pfam" id="PF01300">
    <property type="entry name" value="Sua5_yciO_yrdC"/>
    <property type="match status" value="1"/>
</dbReference>
<comment type="subcellular location">
    <subcellularLocation>
        <location evidence="1">Cytoplasm</location>
    </subcellularLocation>
</comment>
<dbReference type="GO" id="GO:0061710">
    <property type="term" value="F:L-threonylcarbamoyladenylate synthase"/>
    <property type="evidence" value="ECO:0007669"/>
    <property type="project" value="UniProtKB-EC"/>
</dbReference>
<sequence>MVHNSNNPDHYDRAIRVLKDGGCVILPTETVYGLAVLAKNSQAIERIYALKKRVLAKPPSVAICTTEIMGALAQPSNLADHLIQKFWPGPLTLVLPARKPAPVSSHCIGPNGTIGVRHPDTAWARYFAKTGFSQPLVLTSANIAGQASPVNTDMIAQSIRANADFIIDEGPTTKQCESTILAINHERLTLVRIGALDPEDLASFPIDFSV</sequence>
<evidence type="ECO:0000256" key="11">
    <source>
        <dbReference type="ARBA" id="ARBA00048366"/>
    </source>
</evidence>
<proteinExistence type="inferred from homology"/>
<dbReference type="AlphaFoldDB" id="A0A7C5LXR9"/>
<dbReference type="Gene3D" id="3.90.870.10">
    <property type="entry name" value="DHBP synthase"/>
    <property type="match status" value="1"/>
</dbReference>
<dbReference type="InterPro" id="IPR017945">
    <property type="entry name" value="DHBP_synth_RibB-like_a/b_dom"/>
</dbReference>
<evidence type="ECO:0000259" key="12">
    <source>
        <dbReference type="PROSITE" id="PS51163"/>
    </source>
</evidence>
<dbReference type="NCBIfam" id="TIGR00057">
    <property type="entry name" value="L-threonylcarbamoyladenylate synthase"/>
    <property type="match status" value="1"/>
</dbReference>
<dbReference type="Proteomes" id="UP000885830">
    <property type="component" value="Unassembled WGS sequence"/>
</dbReference>
<dbReference type="GO" id="GO:0006450">
    <property type="term" value="P:regulation of translational fidelity"/>
    <property type="evidence" value="ECO:0007669"/>
    <property type="project" value="TreeGrafter"/>
</dbReference>
<dbReference type="GO" id="GO:0005524">
    <property type="term" value="F:ATP binding"/>
    <property type="evidence" value="ECO:0007669"/>
    <property type="project" value="UniProtKB-KW"/>
</dbReference>
<evidence type="ECO:0000256" key="1">
    <source>
        <dbReference type="ARBA" id="ARBA00004496"/>
    </source>
</evidence>
<dbReference type="SUPFAM" id="SSF55821">
    <property type="entry name" value="YrdC/RibB"/>
    <property type="match status" value="1"/>
</dbReference>
<reference evidence="13" key="1">
    <citation type="journal article" date="2020" name="mSystems">
        <title>Genome- and Community-Level Interaction Insights into Carbon Utilization and Element Cycling Functions of Hydrothermarchaeota in Hydrothermal Sediment.</title>
        <authorList>
            <person name="Zhou Z."/>
            <person name="Liu Y."/>
            <person name="Xu W."/>
            <person name="Pan J."/>
            <person name="Luo Z.H."/>
            <person name="Li M."/>
        </authorList>
    </citation>
    <scope>NUCLEOTIDE SEQUENCE [LARGE SCALE GENOMIC DNA]</scope>
    <source>
        <strain evidence="13">HyVt-485</strain>
    </source>
</reference>
<evidence type="ECO:0000256" key="2">
    <source>
        <dbReference type="ARBA" id="ARBA00007663"/>
    </source>
</evidence>
<accession>A0A7C5LXR9</accession>
<dbReference type="InterPro" id="IPR006070">
    <property type="entry name" value="Sua5-like_dom"/>
</dbReference>
<evidence type="ECO:0000256" key="9">
    <source>
        <dbReference type="ARBA" id="ARBA00022840"/>
    </source>
</evidence>
<organism evidence="13">
    <name type="scientific">Hellea balneolensis</name>
    <dbReference type="NCBI Taxonomy" id="287478"/>
    <lineage>
        <taxon>Bacteria</taxon>
        <taxon>Pseudomonadati</taxon>
        <taxon>Pseudomonadota</taxon>
        <taxon>Alphaproteobacteria</taxon>
        <taxon>Maricaulales</taxon>
        <taxon>Robiginitomaculaceae</taxon>
        <taxon>Hellea</taxon>
    </lineage>
</organism>
<keyword evidence="4" id="KW-0963">Cytoplasm</keyword>
<dbReference type="PROSITE" id="PS51163">
    <property type="entry name" value="YRDC"/>
    <property type="match status" value="1"/>
</dbReference>
<evidence type="ECO:0000256" key="3">
    <source>
        <dbReference type="ARBA" id="ARBA00012584"/>
    </source>
</evidence>
<keyword evidence="8" id="KW-0547">Nucleotide-binding</keyword>
<dbReference type="PANTHER" id="PTHR17490">
    <property type="entry name" value="SUA5"/>
    <property type="match status" value="1"/>
</dbReference>
<evidence type="ECO:0000256" key="10">
    <source>
        <dbReference type="ARBA" id="ARBA00029774"/>
    </source>
</evidence>
<protein>
    <recommendedName>
        <fullName evidence="10">L-threonylcarbamoyladenylate synthase</fullName>
        <ecNumber evidence="3">2.7.7.87</ecNumber>
    </recommendedName>
    <alternativeName>
        <fullName evidence="10">L-threonylcarbamoyladenylate synthase</fullName>
    </alternativeName>
</protein>
<comment type="caution">
    <text evidence="13">The sequence shown here is derived from an EMBL/GenBank/DDBJ whole genome shotgun (WGS) entry which is preliminary data.</text>
</comment>
<dbReference type="GO" id="GO:0008033">
    <property type="term" value="P:tRNA processing"/>
    <property type="evidence" value="ECO:0007669"/>
    <property type="project" value="UniProtKB-KW"/>
</dbReference>
<dbReference type="PANTHER" id="PTHR17490:SF16">
    <property type="entry name" value="THREONYLCARBAMOYL-AMP SYNTHASE"/>
    <property type="match status" value="1"/>
</dbReference>
<comment type="catalytic activity">
    <reaction evidence="11">
        <text>L-threonine + hydrogencarbonate + ATP = L-threonylcarbamoyladenylate + diphosphate + H2O</text>
        <dbReference type="Rhea" id="RHEA:36407"/>
        <dbReference type="ChEBI" id="CHEBI:15377"/>
        <dbReference type="ChEBI" id="CHEBI:17544"/>
        <dbReference type="ChEBI" id="CHEBI:30616"/>
        <dbReference type="ChEBI" id="CHEBI:33019"/>
        <dbReference type="ChEBI" id="CHEBI:57926"/>
        <dbReference type="ChEBI" id="CHEBI:73682"/>
        <dbReference type="EC" id="2.7.7.87"/>
    </reaction>
</comment>
<dbReference type="EC" id="2.7.7.87" evidence="3"/>
<evidence type="ECO:0000256" key="8">
    <source>
        <dbReference type="ARBA" id="ARBA00022741"/>
    </source>
</evidence>